<organism evidence="8 9">
    <name type="scientific">Pseudidiomarina atlantica</name>
    <dbReference type="NCBI Taxonomy" id="1517416"/>
    <lineage>
        <taxon>Bacteria</taxon>
        <taxon>Pseudomonadati</taxon>
        <taxon>Pseudomonadota</taxon>
        <taxon>Gammaproteobacteria</taxon>
        <taxon>Alteromonadales</taxon>
        <taxon>Idiomarinaceae</taxon>
        <taxon>Pseudidiomarina</taxon>
    </lineage>
</organism>
<dbReference type="InterPro" id="IPR004107">
    <property type="entry name" value="Integrase_SAM-like_N"/>
</dbReference>
<comment type="caution">
    <text evidence="8">The sequence shown here is derived from an EMBL/GenBank/DDBJ whole genome shotgun (WGS) entry which is preliminary data.</text>
</comment>
<dbReference type="PANTHER" id="PTHR30349">
    <property type="entry name" value="PHAGE INTEGRASE-RELATED"/>
    <property type="match status" value="1"/>
</dbReference>
<dbReference type="Pfam" id="PF13495">
    <property type="entry name" value="Phage_int_SAM_4"/>
    <property type="match status" value="1"/>
</dbReference>
<dbReference type="Pfam" id="PF00589">
    <property type="entry name" value="Phage_integrase"/>
    <property type="match status" value="1"/>
</dbReference>
<reference evidence="8 9" key="1">
    <citation type="submission" date="2014-06" db="EMBL/GenBank/DDBJ databases">
        <title>Draft genome sequence of Idiomarina sp. MCCC 1A10513.</title>
        <authorList>
            <person name="Du J."/>
            <person name="Lai Q."/>
            <person name="Shao Z."/>
        </authorList>
    </citation>
    <scope>NUCLEOTIDE SEQUENCE [LARGE SCALE GENOMIC DNA]</scope>
    <source>
        <strain evidence="8 9">MCCC 1A10513</strain>
    </source>
</reference>
<dbReference type="InterPro" id="IPR050090">
    <property type="entry name" value="Tyrosine_recombinase_XerCD"/>
</dbReference>
<keyword evidence="3 5" id="KW-0238">DNA-binding</keyword>
<keyword evidence="4" id="KW-0233">DNA recombination</keyword>
<feature type="domain" description="Tyr recombinase" evidence="6">
    <location>
        <begin position="101"/>
        <end position="313"/>
    </location>
</feature>
<dbReference type="Gene3D" id="1.10.443.10">
    <property type="entry name" value="Intergrase catalytic core"/>
    <property type="match status" value="1"/>
</dbReference>
<name>A0A094J6B8_9GAMM</name>
<evidence type="ECO:0000313" key="8">
    <source>
        <dbReference type="EMBL" id="KFZ28136.1"/>
    </source>
</evidence>
<gene>
    <name evidence="8" type="ORF">IDAT_11150</name>
</gene>
<dbReference type="EMBL" id="JPIN01000012">
    <property type="protein sequence ID" value="KFZ28136.1"/>
    <property type="molecule type" value="Genomic_DNA"/>
</dbReference>
<evidence type="ECO:0000259" key="6">
    <source>
        <dbReference type="PROSITE" id="PS51898"/>
    </source>
</evidence>
<dbReference type="AlphaFoldDB" id="A0A094J6B8"/>
<protein>
    <submittedName>
        <fullName evidence="8">Recombinase XerD</fullName>
    </submittedName>
</protein>
<evidence type="ECO:0000256" key="5">
    <source>
        <dbReference type="PROSITE-ProRule" id="PRU01248"/>
    </source>
</evidence>
<dbReference type="GO" id="GO:0015074">
    <property type="term" value="P:DNA integration"/>
    <property type="evidence" value="ECO:0007669"/>
    <property type="project" value="UniProtKB-KW"/>
</dbReference>
<dbReference type="InterPro" id="IPR011010">
    <property type="entry name" value="DNA_brk_join_enz"/>
</dbReference>
<dbReference type="InterPro" id="IPR011946">
    <property type="entry name" value="Integrase_integron-type"/>
</dbReference>
<dbReference type="Proteomes" id="UP000053718">
    <property type="component" value="Unassembled WGS sequence"/>
</dbReference>
<dbReference type="InterPro" id="IPR010998">
    <property type="entry name" value="Integrase_recombinase_N"/>
</dbReference>
<comment type="similarity">
    <text evidence="1">Belongs to the 'phage' integrase family.</text>
</comment>
<accession>A0A094J6B8</accession>
<dbReference type="GO" id="GO:0006310">
    <property type="term" value="P:DNA recombination"/>
    <property type="evidence" value="ECO:0007669"/>
    <property type="project" value="UniProtKB-KW"/>
</dbReference>
<keyword evidence="2" id="KW-0229">DNA integration</keyword>
<evidence type="ECO:0000256" key="4">
    <source>
        <dbReference type="ARBA" id="ARBA00023172"/>
    </source>
</evidence>
<dbReference type="NCBIfam" id="TIGR02249">
    <property type="entry name" value="integrase_gron"/>
    <property type="match status" value="1"/>
</dbReference>
<dbReference type="InterPro" id="IPR044068">
    <property type="entry name" value="CB"/>
</dbReference>
<evidence type="ECO:0000256" key="3">
    <source>
        <dbReference type="ARBA" id="ARBA00023125"/>
    </source>
</evidence>
<evidence type="ECO:0000256" key="1">
    <source>
        <dbReference type="ARBA" id="ARBA00008857"/>
    </source>
</evidence>
<evidence type="ECO:0000259" key="7">
    <source>
        <dbReference type="PROSITE" id="PS51900"/>
    </source>
</evidence>
<dbReference type="CDD" id="cd01193">
    <property type="entry name" value="INT_IntI_C"/>
    <property type="match status" value="1"/>
</dbReference>
<keyword evidence="9" id="KW-1185">Reference proteome</keyword>
<dbReference type="GO" id="GO:0003677">
    <property type="term" value="F:DNA binding"/>
    <property type="evidence" value="ECO:0007669"/>
    <property type="project" value="UniProtKB-UniRule"/>
</dbReference>
<dbReference type="PROSITE" id="PS51898">
    <property type="entry name" value="TYR_RECOMBINASE"/>
    <property type="match status" value="1"/>
</dbReference>
<dbReference type="PROSITE" id="PS51900">
    <property type="entry name" value="CB"/>
    <property type="match status" value="1"/>
</dbReference>
<dbReference type="STRING" id="1517416.IDAT_11150"/>
<evidence type="ECO:0000256" key="2">
    <source>
        <dbReference type="ARBA" id="ARBA00022908"/>
    </source>
</evidence>
<dbReference type="InterPro" id="IPR002104">
    <property type="entry name" value="Integrase_catalytic"/>
</dbReference>
<dbReference type="eggNOG" id="COG4974">
    <property type="taxonomic scope" value="Bacteria"/>
</dbReference>
<sequence length="322" mass="36678">MMASPFIEKLRADMRLRGYSLKTEKSYLGWIRQFIYFHNKRHPIDMGAEEVKAFLSWLANERHVAVNTQKVALNALVYLYHKALNQELGDLNFSLATKQRQLPVVLTPEEVQRILNQLSGRNKLIIELLYGSGLRVSEALRLRVQDINFSHSALTIRDGKGRKDRQTLLSQRLIEPLQQAIETALTVQIEDNKNGLGPSMPNALDRKYPNAYKQPGWMFVFPATSLCKHPYSGVLCRHHLHDSVVRKALQPAVKAAKIFKKVNCHTFRHSFATHLLQAGCDIRTVQELLGHNDVSTTQIYTHVIGQHYAGTASPLDRLINNQ</sequence>
<dbReference type="InterPro" id="IPR013762">
    <property type="entry name" value="Integrase-like_cat_sf"/>
</dbReference>
<dbReference type="OrthoDB" id="9801717at2"/>
<dbReference type="PANTHER" id="PTHR30349:SF64">
    <property type="entry name" value="PROPHAGE INTEGRASE INTD-RELATED"/>
    <property type="match status" value="1"/>
</dbReference>
<evidence type="ECO:0000313" key="9">
    <source>
        <dbReference type="Proteomes" id="UP000053718"/>
    </source>
</evidence>
<proteinExistence type="inferred from homology"/>
<dbReference type="SUPFAM" id="SSF56349">
    <property type="entry name" value="DNA breaking-rejoining enzymes"/>
    <property type="match status" value="1"/>
</dbReference>
<dbReference type="Gene3D" id="1.10.150.130">
    <property type="match status" value="1"/>
</dbReference>
<feature type="domain" description="Core-binding (CB)" evidence="7">
    <location>
        <begin position="1"/>
        <end position="84"/>
    </location>
</feature>